<comment type="caution">
    <text evidence="2">The sequence shown here is derived from an EMBL/GenBank/DDBJ whole genome shotgun (WGS) entry which is preliminary data.</text>
</comment>
<organism evidence="2 3">
    <name type="scientific">Liparis tanakae</name>
    <name type="common">Tanaka's snailfish</name>
    <dbReference type="NCBI Taxonomy" id="230148"/>
    <lineage>
        <taxon>Eukaryota</taxon>
        <taxon>Metazoa</taxon>
        <taxon>Chordata</taxon>
        <taxon>Craniata</taxon>
        <taxon>Vertebrata</taxon>
        <taxon>Euteleostomi</taxon>
        <taxon>Actinopterygii</taxon>
        <taxon>Neopterygii</taxon>
        <taxon>Teleostei</taxon>
        <taxon>Neoteleostei</taxon>
        <taxon>Acanthomorphata</taxon>
        <taxon>Eupercaria</taxon>
        <taxon>Perciformes</taxon>
        <taxon>Cottioidei</taxon>
        <taxon>Cottales</taxon>
        <taxon>Liparidae</taxon>
        <taxon>Liparis</taxon>
    </lineage>
</organism>
<name>A0A4Z2HA36_9TELE</name>
<accession>A0A4Z2HA36</accession>
<feature type="region of interest" description="Disordered" evidence="1">
    <location>
        <begin position="77"/>
        <end position="109"/>
    </location>
</feature>
<dbReference type="AlphaFoldDB" id="A0A4Z2HA36"/>
<dbReference type="EMBL" id="SRLO01000312">
    <property type="protein sequence ID" value="TNN61642.1"/>
    <property type="molecule type" value="Genomic_DNA"/>
</dbReference>
<sequence>MTAQRRGDPPLRSADQLSNPQGGRRHEAHSGRLVGGNQKAIACVFGEVGVGVGRHQLSYIQDDVTSARNTIRDVSIAARRNGDSAPGECGRVRCPRGDPHAPSGVPSPS</sequence>
<proteinExistence type="predicted"/>
<evidence type="ECO:0000256" key="1">
    <source>
        <dbReference type="SAM" id="MobiDB-lite"/>
    </source>
</evidence>
<evidence type="ECO:0000313" key="3">
    <source>
        <dbReference type="Proteomes" id="UP000314294"/>
    </source>
</evidence>
<protein>
    <submittedName>
        <fullName evidence="2">Uncharacterized protein</fullName>
    </submittedName>
</protein>
<evidence type="ECO:0000313" key="2">
    <source>
        <dbReference type="EMBL" id="TNN61642.1"/>
    </source>
</evidence>
<feature type="region of interest" description="Disordered" evidence="1">
    <location>
        <begin position="1"/>
        <end position="34"/>
    </location>
</feature>
<keyword evidence="3" id="KW-1185">Reference proteome</keyword>
<dbReference type="Proteomes" id="UP000314294">
    <property type="component" value="Unassembled WGS sequence"/>
</dbReference>
<reference evidence="2 3" key="1">
    <citation type="submission" date="2019-03" db="EMBL/GenBank/DDBJ databases">
        <title>First draft genome of Liparis tanakae, snailfish: a comprehensive survey of snailfish specific genes.</title>
        <authorList>
            <person name="Kim W."/>
            <person name="Song I."/>
            <person name="Jeong J.-H."/>
            <person name="Kim D."/>
            <person name="Kim S."/>
            <person name="Ryu S."/>
            <person name="Song J.Y."/>
            <person name="Lee S.K."/>
        </authorList>
    </citation>
    <scope>NUCLEOTIDE SEQUENCE [LARGE SCALE GENOMIC DNA]</scope>
    <source>
        <tissue evidence="2">Muscle</tissue>
    </source>
</reference>
<gene>
    <name evidence="2" type="ORF">EYF80_028147</name>
</gene>